<dbReference type="EMBL" id="JACIEE010000007">
    <property type="protein sequence ID" value="MBB3978328.1"/>
    <property type="molecule type" value="Genomic_DNA"/>
</dbReference>
<accession>A0A7W6DEJ7</accession>
<dbReference type="AlphaFoldDB" id="A0A7W6DEJ7"/>
<reference evidence="2 3" key="1">
    <citation type="submission" date="2020-08" db="EMBL/GenBank/DDBJ databases">
        <title>Genomic Encyclopedia of Type Strains, Phase IV (KMG-IV): sequencing the most valuable type-strain genomes for metagenomic binning, comparative biology and taxonomic classification.</title>
        <authorList>
            <person name="Goeker M."/>
        </authorList>
    </citation>
    <scope>NUCLEOTIDE SEQUENCE [LARGE SCALE GENOMIC DNA]</scope>
    <source>
        <strain evidence="2 3">DSM 100211</strain>
    </source>
</reference>
<dbReference type="Proteomes" id="UP000574761">
    <property type="component" value="Unassembled WGS sequence"/>
</dbReference>
<dbReference type="Gene3D" id="3.90.550.10">
    <property type="entry name" value="Spore Coat Polysaccharide Biosynthesis Protein SpsA, Chain A"/>
    <property type="match status" value="1"/>
</dbReference>
<dbReference type="PANTHER" id="PTHR43685:SF2">
    <property type="entry name" value="GLYCOSYLTRANSFERASE 2-LIKE DOMAIN-CONTAINING PROTEIN"/>
    <property type="match status" value="1"/>
</dbReference>
<evidence type="ECO:0000259" key="1">
    <source>
        <dbReference type="Pfam" id="PF00535"/>
    </source>
</evidence>
<proteinExistence type="predicted"/>
<dbReference type="GO" id="GO:0016757">
    <property type="term" value="F:glycosyltransferase activity"/>
    <property type="evidence" value="ECO:0007669"/>
    <property type="project" value="UniProtKB-KW"/>
</dbReference>
<dbReference type="RefSeq" id="WP_183806595.1">
    <property type="nucleotide sequence ID" value="NZ_JACIEE010000007.1"/>
</dbReference>
<sequence>MAKLTVAIPYYQKEPGILRRALASVFEQTYTDFHIIVVDDQSPFSIDEELAPLSENRRERITVIRQPNAGPGGARNTALDNVPADSEFVAFLDSDDIWTPDHLKNAYEAMTRFGADCYWASITGGDAFYYHFGVADLEKTETVNRLQEKPLLIEIPELSSVMLKNWSFLHLSCMVIGRKLFETVRFDARLRLAAEDVLFFCDCVQASKRVVLCDAAGAVRGEGINIFHGIDNDSPQFLKQQFNTWVALDLLEGRFAQRSSEADSIRSYKSTARRQALWSQARRVRRRKLPQFDLLAKWVMRDPSLLRSVFELAAGKIAR</sequence>
<dbReference type="InterPro" id="IPR050834">
    <property type="entry name" value="Glycosyltransf_2"/>
</dbReference>
<evidence type="ECO:0000313" key="2">
    <source>
        <dbReference type="EMBL" id="MBB3978328.1"/>
    </source>
</evidence>
<dbReference type="Pfam" id="PF00535">
    <property type="entry name" value="Glycos_transf_2"/>
    <property type="match status" value="1"/>
</dbReference>
<gene>
    <name evidence="2" type="ORF">GGQ64_003562</name>
</gene>
<organism evidence="2 3">
    <name type="scientific">Mycoplana azooxidifex</name>
    <dbReference type="NCBI Taxonomy" id="1636188"/>
    <lineage>
        <taxon>Bacteria</taxon>
        <taxon>Pseudomonadati</taxon>
        <taxon>Pseudomonadota</taxon>
        <taxon>Alphaproteobacteria</taxon>
        <taxon>Hyphomicrobiales</taxon>
        <taxon>Rhizobiaceae</taxon>
        <taxon>Mycoplana</taxon>
    </lineage>
</organism>
<protein>
    <submittedName>
        <fullName evidence="2">Succinoglycan biosynthesis protein ExoW</fullName>
        <ecNumber evidence="2">2.4.-.-</ecNumber>
    </submittedName>
</protein>
<name>A0A7W6DEJ7_9HYPH</name>
<feature type="domain" description="Glycosyltransferase 2-like" evidence="1">
    <location>
        <begin position="5"/>
        <end position="180"/>
    </location>
</feature>
<keyword evidence="3" id="KW-1185">Reference proteome</keyword>
<dbReference type="CDD" id="cd00761">
    <property type="entry name" value="Glyco_tranf_GTA_type"/>
    <property type="match status" value="1"/>
</dbReference>
<comment type="caution">
    <text evidence="2">The sequence shown here is derived from an EMBL/GenBank/DDBJ whole genome shotgun (WGS) entry which is preliminary data.</text>
</comment>
<dbReference type="InterPro" id="IPR029044">
    <property type="entry name" value="Nucleotide-diphossugar_trans"/>
</dbReference>
<dbReference type="PANTHER" id="PTHR43685">
    <property type="entry name" value="GLYCOSYLTRANSFERASE"/>
    <property type="match status" value="1"/>
</dbReference>
<keyword evidence="2" id="KW-0328">Glycosyltransferase</keyword>
<dbReference type="InterPro" id="IPR001173">
    <property type="entry name" value="Glyco_trans_2-like"/>
</dbReference>
<dbReference type="SUPFAM" id="SSF53448">
    <property type="entry name" value="Nucleotide-diphospho-sugar transferases"/>
    <property type="match status" value="1"/>
</dbReference>
<dbReference type="EC" id="2.4.-.-" evidence="2"/>
<evidence type="ECO:0000313" key="3">
    <source>
        <dbReference type="Proteomes" id="UP000574761"/>
    </source>
</evidence>
<keyword evidence="2" id="KW-0808">Transferase</keyword>